<keyword evidence="3" id="KW-0804">Transcription</keyword>
<dbReference type="InterPro" id="IPR009057">
    <property type="entry name" value="Homeodomain-like_sf"/>
</dbReference>
<sequence>MKKVIYRLQTYYNNQATEVEKPVIRYILDNPREVISTDIHKLARLGFCSAATIVRICKKNGISGYKDLKLALMNELNFNDNLIKDSVKAKNATGAPEIVNEIFNENIKAINNTYNLIDYEVIDKVVNLMKKAKVIRLFAIGASYLVAKDLQQKFERINKFSVLYEDTHLQIVNSNNATKDDLAIIISYSGETKELTSMAKNIKSNGCKIVSITQYSNNKLMSMADYNLFVPQIEKSLRIGAGSSRISQLSVVDYLYHLYLEIEDKKYMEKIIQTNKLLQKN</sequence>
<dbReference type="PROSITE" id="PS51464">
    <property type="entry name" value="SIS"/>
    <property type="match status" value="1"/>
</dbReference>
<dbReference type="OrthoDB" id="63027at2"/>
<dbReference type="InterPro" id="IPR001347">
    <property type="entry name" value="SIS_dom"/>
</dbReference>
<evidence type="ECO:0000256" key="1">
    <source>
        <dbReference type="ARBA" id="ARBA00023015"/>
    </source>
</evidence>
<dbReference type="RefSeq" id="WP_005397547.1">
    <property type="nucleotide sequence ID" value="NZ_JH601088.1"/>
</dbReference>
<dbReference type="GO" id="GO:1901135">
    <property type="term" value="P:carbohydrate derivative metabolic process"/>
    <property type="evidence" value="ECO:0007669"/>
    <property type="project" value="InterPro"/>
</dbReference>
<comment type="caution">
    <text evidence="6">The sequence shown here is derived from an EMBL/GenBank/DDBJ whole genome shotgun (WGS) entry which is preliminary data.</text>
</comment>
<organism evidence="6 7">
    <name type="scientific">Helcococcus kunzii ATCC 51366</name>
    <dbReference type="NCBI Taxonomy" id="883114"/>
    <lineage>
        <taxon>Bacteria</taxon>
        <taxon>Bacillati</taxon>
        <taxon>Bacillota</taxon>
        <taxon>Tissierellia</taxon>
        <taxon>Tissierellales</taxon>
        <taxon>Peptoniphilaceae</taxon>
        <taxon>Helcococcus</taxon>
    </lineage>
</organism>
<dbReference type="HOGENOM" id="CLU_055769_0_4_9"/>
<dbReference type="InterPro" id="IPR046348">
    <property type="entry name" value="SIS_dom_sf"/>
</dbReference>
<evidence type="ECO:0000259" key="4">
    <source>
        <dbReference type="PROSITE" id="PS51071"/>
    </source>
</evidence>
<dbReference type="PATRIC" id="fig|883114.3.peg.435"/>
<keyword evidence="7" id="KW-1185">Reference proteome</keyword>
<dbReference type="Pfam" id="PF01418">
    <property type="entry name" value="HTH_6"/>
    <property type="match status" value="1"/>
</dbReference>
<dbReference type="EMBL" id="AGEI01000012">
    <property type="protein sequence ID" value="EHR35490.1"/>
    <property type="molecule type" value="Genomic_DNA"/>
</dbReference>
<evidence type="ECO:0008006" key="8">
    <source>
        <dbReference type="Google" id="ProtNLM"/>
    </source>
</evidence>
<dbReference type="GeneID" id="96998461"/>
<dbReference type="GO" id="GO:0003677">
    <property type="term" value="F:DNA binding"/>
    <property type="evidence" value="ECO:0007669"/>
    <property type="project" value="UniProtKB-KW"/>
</dbReference>
<dbReference type="GO" id="GO:0003700">
    <property type="term" value="F:DNA-binding transcription factor activity"/>
    <property type="evidence" value="ECO:0007669"/>
    <property type="project" value="InterPro"/>
</dbReference>
<name>H3NM81_9FIRM</name>
<dbReference type="Proteomes" id="UP000004191">
    <property type="component" value="Unassembled WGS sequence"/>
</dbReference>
<dbReference type="InterPro" id="IPR047640">
    <property type="entry name" value="RpiR-like"/>
</dbReference>
<dbReference type="InterPro" id="IPR035472">
    <property type="entry name" value="RpiR-like_SIS"/>
</dbReference>
<dbReference type="PANTHER" id="PTHR30514">
    <property type="entry name" value="GLUCOKINASE"/>
    <property type="match status" value="1"/>
</dbReference>
<evidence type="ECO:0000313" key="7">
    <source>
        <dbReference type="Proteomes" id="UP000004191"/>
    </source>
</evidence>
<dbReference type="PANTHER" id="PTHR30514:SF1">
    <property type="entry name" value="HTH-TYPE TRANSCRIPTIONAL REGULATOR HEXR-RELATED"/>
    <property type="match status" value="1"/>
</dbReference>
<dbReference type="GO" id="GO:0097367">
    <property type="term" value="F:carbohydrate derivative binding"/>
    <property type="evidence" value="ECO:0007669"/>
    <property type="project" value="InterPro"/>
</dbReference>
<dbReference type="Gene3D" id="3.40.50.10490">
    <property type="entry name" value="Glucose-6-phosphate isomerase like protein, domain 1"/>
    <property type="match status" value="1"/>
</dbReference>
<dbReference type="STRING" id="883114.HMPREF9709_00442"/>
<dbReference type="Pfam" id="PF01380">
    <property type="entry name" value="SIS"/>
    <property type="match status" value="1"/>
</dbReference>
<evidence type="ECO:0000259" key="5">
    <source>
        <dbReference type="PROSITE" id="PS51464"/>
    </source>
</evidence>
<keyword evidence="2" id="KW-0238">DNA-binding</keyword>
<evidence type="ECO:0000256" key="2">
    <source>
        <dbReference type="ARBA" id="ARBA00023125"/>
    </source>
</evidence>
<dbReference type="CDD" id="cd05013">
    <property type="entry name" value="SIS_RpiR"/>
    <property type="match status" value="1"/>
</dbReference>
<evidence type="ECO:0000256" key="3">
    <source>
        <dbReference type="ARBA" id="ARBA00023163"/>
    </source>
</evidence>
<dbReference type="SUPFAM" id="SSF53697">
    <property type="entry name" value="SIS domain"/>
    <property type="match status" value="1"/>
</dbReference>
<protein>
    <recommendedName>
        <fullName evidence="8">HTH rpiR-type domain-containing protein</fullName>
    </recommendedName>
</protein>
<gene>
    <name evidence="6" type="ORF">HMPREF9709_00442</name>
</gene>
<reference evidence="6 7" key="1">
    <citation type="submission" date="2012-01" db="EMBL/GenBank/DDBJ databases">
        <title>The Genome Sequence of Helcococcus kunzii ATCC 51366.</title>
        <authorList>
            <consortium name="The Broad Institute Genome Sequencing Platform"/>
            <person name="Earl A."/>
            <person name="Ward D."/>
            <person name="Feldgarden M."/>
            <person name="Gevers D."/>
            <person name="Huys G."/>
            <person name="Young S.K."/>
            <person name="Zeng Q."/>
            <person name="Gargeya S."/>
            <person name="Fitzgerald M."/>
            <person name="Haas B."/>
            <person name="Abouelleil A."/>
            <person name="Alvarado L."/>
            <person name="Arachchi H.M."/>
            <person name="Berlin A."/>
            <person name="Chapman S.B."/>
            <person name="Gearin G."/>
            <person name="Goldberg J."/>
            <person name="Griggs A."/>
            <person name="Gujja S."/>
            <person name="Hansen M."/>
            <person name="Heiman D."/>
            <person name="Howarth C."/>
            <person name="Larimer J."/>
            <person name="Lui A."/>
            <person name="MacDonald P.J.P."/>
            <person name="McCowen C."/>
            <person name="Montmayeur A."/>
            <person name="Murphy C."/>
            <person name="Neiman D."/>
            <person name="Pearson M."/>
            <person name="Priest M."/>
            <person name="Roberts A."/>
            <person name="Saif S."/>
            <person name="Shea T."/>
            <person name="Sisk P."/>
            <person name="Stolte C."/>
            <person name="Sykes S."/>
            <person name="Wortman J."/>
            <person name="Nusbaum C."/>
            <person name="Birren B."/>
        </authorList>
    </citation>
    <scope>NUCLEOTIDE SEQUENCE [LARGE SCALE GENOMIC DNA]</scope>
    <source>
        <strain evidence="6 7">ATCC 51366</strain>
    </source>
</reference>
<dbReference type="eggNOG" id="COG1737">
    <property type="taxonomic scope" value="Bacteria"/>
</dbReference>
<feature type="domain" description="SIS" evidence="5">
    <location>
        <begin position="125"/>
        <end position="266"/>
    </location>
</feature>
<dbReference type="InterPro" id="IPR000281">
    <property type="entry name" value="HTH_RpiR"/>
</dbReference>
<dbReference type="InterPro" id="IPR036388">
    <property type="entry name" value="WH-like_DNA-bd_sf"/>
</dbReference>
<keyword evidence="1" id="KW-0805">Transcription regulation</keyword>
<proteinExistence type="predicted"/>
<dbReference type="PROSITE" id="PS51071">
    <property type="entry name" value="HTH_RPIR"/>
    <property type="match status" value="1"/>
</dbReference>
<accession>H3NM81</accession>
<dbReference type="SUPFAM" id="SSF46689">
    <property type="entry name" value="Homeodomain-like"/>
    <property type="match status" value="1"/>
</dbReference>
<dbReference type="AlphaFoldDB" id="H3NM81"/>
<feature type="domain" description="HTH rpiR-type" evidence="4">
    <location>
        <begin position="3"/>
        <end position="79"/>
    </location>
</feature>
<evidence type="ECO:0000313" key="6">
    <source>
        <dbReference type="EMBL" id="EHR35490.1"/>
    </source>
</evidence>
<dbReference type="Gene3D" id="1.10.10.10">
    <property type="entry name" value="Winged helix-like DNA-binding domain superfamily/Winged helix DNA-binding domain"/>
    <property type="match status" value="1"/>
</dbReference>